<name>A0ABT1S7J6_9FIRM</name>
<evidence type="ECO:0000256" key="2">
    <source>
        <dbReference type="ARBA" id="ARBA00023239"/>
    </source>
</evidence>
<proteinExistence type="predicted"/>
<sequence>MDSYNMKLTPEEIEILDGRRGETLQKALKSVVLYGETFGAERLLPIEGSIHLVTSFGIPMLTPVFDIMDELIKENLRTKKSFTVDPRPLDYENVKCNPLQKIVFRIMYGKQEMYEKQLKEVGLKDDNAFTCTCYLPEVGNMPKKGDILSWAESSAVVFANSVLGARSNRNSGVIELLCGIVGKVPEFGLLTDEGRKAKWLIQLKTSKLPNAQILGSAIGMKVMEDVPYIVGLDKHLGKGISDTTINYLKDMGAASASNGAVGLYHVENITPEAIDLGESLLVDDYKTYIIGDEELNRIYESYPVMWKNTSQTPKKCFIGCPHLSLGQVYDWVERIEEAVKISGKGKVLIDTILSASPDVIQEFKKDKLALQRLNGIGVKLTYICPLMYMNNPLCAKEPIITNSNKLRTYTTARFYTDETILSKITGLK</sequence>
<dbReference type="Proteomes" id="UP001524478">
    <property type="component" value="Unassembled WGS sequence"/>
</dbReference>
<evidence type="ECO:0000313" key="4">
    <source>
        <dbReference type="EMBL" id="MCQ4922439.1"/>
    </source>
</evidence>
<protein>
    <submittedName>
        <fullName evidence="4">Aconitase X catalytic domain-containing protein</fullName>
    </submittedName>
</protein>
<dbReference type="RefSeq" id="WP_256310688.1">
    <property type="nucleotide sequence ID" value="NZ_JANGAC010000003.1"/>
</dbReference>
<reference evidence="4 5" key="1">
    <citation type="submission" date="2022-06" db="EMBL/GenBank/DDBJ databases">
        <title>Isolation of gut microbiota from human fecal samples.</title>
        <authorList>
            <person name="Pamer E.G."/>
            <person name="Barat B."/>
            <person name="Waligurski E."/>
            <person name="Medina S."/>
            <person name="Paddock L."/>
            <person name="Mostad J."/>
        </authorList>
    </citation>
    <scope>NUCLEOTIDE SEQUENCE [LARGE SCALE GENOMIC DNA]</scope>
    <source>
        <strain evidence="4 5">DFI.7.95</strain>
    </source>
</reference>
<organism evidence="4 5">
    <name type="scientific">Tissierella carlieri</name>
    <dbReference type="NCBI Taxonomy" id="689904"/>
    <lineage>
        <taxon>Bacteria</taxon>
        <taxon>Bacillati</taxon>
        <taxon>Bacillota</taxon>
        <taxon>Tissierellia</taxon>
        <taxon>Tissierellales</taxon>
        <taxon>Tissierellaceae</taxon>
        <taxon>Tissierella</taxon>
    </lineage>
</organism>
<keyword evidence="5" id="KW-1185">Reference proteome</keyword>
<keyword evidence="1" id="KW-0408">Iron</keyword>
<keyword evidence="2" id="KW-0456">Lyase</keyword>
<dbReference type="EMBL" id="JANGAC010000003">
    <property type="protein sequence ID" value="MCQ4922439.1"/>
    <property type="molecule type" value="Genomic_DNA"/>
</dbReference>
<evidence type="ECO:0000313" key="5">
    <source>
        <dbReference type="Proteomes" id="UP001524478"/>
    </source>
</evidence>
<gene>
    <name evidence="4" type="ORF">NE686_05030</name>
</gene>
<dbReference type="InterPro" id="IPR007506">
    <property type="entry name" value="PMDh-L-like_dom"/>
</dbReference>
<evidence type="ECO:0000259" key="3">
    <source>
        <dbReference type="Pfam" id="PF04412"/>
    </source>
</evidence>
<evidence type="ECO:0000256" key="1">
    <source>
        <dbReference type="ARBA" id="ARBA00023004"/>
    </source>
</evidence>
<dbReference type="PANTHER" id="PTHR36577">
    <property type="entry name" value="DUF521 DOMAIN PROTEIN (AFU_ORTHOLOGUE AFUA_6G00490)"/>
    <property type="match status" value="1"/>
</dbReference>
<comment type="caution">
    <text evidence="4">The sequence shown here is derived from an EMBL/GenBank/DDBJ whole genome shotgun (WGS) entry which is preliminary data.</text>
</comment>
<dbReference type="Pfam" id="PF04412">
    <property type="entry name" value="AcnX"/>
    <property type="match status" value="1"/>
</dbReference>
<feature type="domain" description="Phosphomevalonate dehydratase large subunit-like" evidence="3">
    <location>
        <begin position="6"/>
        <end position="413"/>
    </location>
</feature>
<dbReference type="PANTHER" id="PTHR36577:SF3">
    <property type="entry name" value="DUF521 DOMAIN PROTEIN (AFU_ORTHOLOGUE AFUA_6G00490)"/>
    <property type="match status" value="1"/>
</dbReference>
<accession>A0ABT1S7J6</accession>